<dbReference type="SUPFAM" id="SSF52058">
    <property type="entry name" value="L domain-like"/>
    <property type="match status" value="1"/>
</dbReference>
<reference evidence="1" key="1">
    <citation type="submission" date="2023-08" db="EMBL/GenBank/DDBJ databases">
        <title>A de novo genome assembly of Solanum verrucosum Schlechtendal, a Mexican diploid species geographically isolated from the other diploid A-genome species in potato relatives.</title>
        <authorList>
            <person name="Hosaka K."/>
        </authorList>
    </citation>
    <scope>NUCLEOTIDE SEQUENCE</scope>
    <source>
        <tissue evidence="1">Young leaves</tissue>
    </source>
</reference>
<evidence type="ECO:0000313" key="1">
    <source>
        <dbReference type="EMBL" id="WMV45317.1"/>
    </source>
</evidence>
<dbReference type="Pfam" id="PF00560">
    <property type="entry name" value="LRR_1"/>
    <property type="match status" value="2"/>
</dbReference>
<protein>
    <submittedName>
        <fullName evidence="1">Uncharacterized protein</fullName>
    </submittedName>
</protein>
<name>A0AAF0ZMZ8_SOLVR</name>
<dbReference type="InterPro" id="IPR052592">
    <property type="entry name" value="LRR-RLK"/>
</dbReference>
<dbReference type="PANTHER" id="PTHR48054:SF82">
    <property type="entry name" value="LRR RECEPTOR-LIKE SERINE_THREONINE-PROTEIN KINASE FLS2"/>
    <property type="match status" value="1"/>
</dbReference>
<organism evidence="1 2">
    <name type="scientific">Solanum verrucosum</name>
    <dbReference type="NCBI Taxonomy" id="315347"/>
    <lineage>
        <taxon>Eukaryota</taxon>
        <taxon>Viridiplantae</taxon>
        <taxon>Streptophyta</taxon>
        <taxon>Embryophyta</taxon>
        <taxon>Tracheophyta</taxon>
        <taxon>Spermatophyta</taxon>
        <taxon>Magnoliopsida</taxon>
        <taxon>eudicotyledons</taxon>
        <taxon>Gunneridae</taxon>
        <taxon>Pentapetalae</taxon>
        <taxon>asterids</taxon>
        <taxon>lamiids</taxon>
        <taxon>Solanales</taxon>
        <taxon>Solanaceae</taxon>
        <taxon>Solanoideae</taxon>
        <taxon>Solaneae</taxon>
        <taxon>Solanum</taxon>
    </lineage>
</organism>
<sequence>MNSLDGVIPPNLEKCRKLQVLALSFNEFIGTLPRELANLTLPTKLSIPALHLEALQLLGLHLNKLSGTLPPDLGHGTPILEEFLCGENNLSDFISASISNSSRLRVLDLSGNSFTGPIPESL</sequence>
<dbReference type="Proteomes" id="UP001234989">
    <property type="component" value="Chromosome 9"/>
</dbReference>
<dbReference type="PANTHER" id="PTHR48054">
    <property type="entry name" value="RECEPTOR KINASE-LIKE PROTEIN XA21"/>
    <property type="match status" value="1"/>
</dbReference>
<gene>
    <name evidence="1" type="ORF">MTR67_038702</name>
</gene>
<keyword evidence="2" id="KW-1185">Reference proteome</keyword>
<evidence type="ECO:0000313" key="2">
    <source>
        <dbReference type="Proteomes" id="UP001234989"/>
    </source>
</evidence>
<feature type="non-terminal residue" evidence="1">
    <location>
        <position position="122"/>
    </location>
</feature>
<accession>A0AAF0ZMZ8</accession>
<dbReference type="InterPro" id="IPR032675">
    <property type="entry name" value="LRR_dom_sf"/>
</dbReference>
<proteinExistence type="predicted"/>
<dbReference type="InterPro" id="IPR001611">
    <property type="entry name" value="Leu-rich_rpt"/>
</dbReference>
<dbReference type="Gene3D" id="3.80.10.10">
    <property type="entry name" value="Ribonuclease Inhibitor"/>
    <property type="match status" value="1"/>
</dbReference>
<dbReference type="AlphaFoldDB" id="A0AAF0ZMZ8"/>
<dbReference type="EMBL" id="CP133620">
    <property type="protein sequence ID" value="WMV45317.1"/>
    <property type="molecule type" value="Genomic_DNA"/>
</dbReference>